<proteinExistence type="predicted"/>
<protein>
    <submittedName>
        <fullName evidence="1">Uncharacterized protein</fullName>
    </submittedName>
</protein>
<comment type="caution">
    <text evidence="1">The sequence shown here is derived from an EMBL/GenBank/DDBJ whole genome shotgun (WGS) entry which is preliminary data.</text>
</comment>
<name>A0AAD7SLJ4_9TELE</name>
<dbReference type="AlphaFoldDB" id="A0AAD7SLJ4"/>
<keyword evidence="2" id="KW-1185">Reference proteome</keyword>
<gene>
    <name evidence="1" type="ORF">AAFF_G00332230</name>
</gene>
<accession>A0AAD7SLJ4</accession>
<reference evidence="1" key="1">
    <citation type="journal article" date="2023" name="Science">
        <title>Genome structures resolve the early diversification of teleost fishes.</title>
        <authorList>
            <person name="Parey E."/>
            <person name="Louis A."/>
            <person name="Montfort J."/>
            <person name="Bouchez O."/>
            <person name="Roques C."/>
            <person name="Iampietro C."/>
            <person name="Lluch J."/>
            <person name="Castinel A."/>
            <person name="Donnadieu C."/>
            <person name="Desvignes T."/>
            <person name="Floi Bucao C."/>
            <person name="Jouanno E."/>
            <person name="Wen M."/>
            <person name="Mejri S."/>
            <person name="Dirks R."/>
            <person name="Jansen H."/>
            <person name="Henkel C."/>
            <person name="Chen W.J."/>
            <person name="Zahm M."/>
            <person name="Cabau C."/>
            <person name="Klopp C."/>
            <person name="Thompson A.W."/>
            <person name="Robinson-Rechavi M."/>
            <person name="Braasch I."/>
            <person name="Lecointre G."/>
            <person name="Bobe J."/>
            <person name="Postlethwait J.H."/>
            <person name="Berthelot C."/>
            <person name="Roest Crollius H."/>
            <person name="Guiguen Y."/>
        </authorList>
    </citation>
    <scope>NUCLEOTIDE SEQUENCE</scope>
    <source>
        <strain evidence="1">NC1722</strain>
    </source>
</reference>
<dbReference type="Proteomes" id="UP001221898">
    <property type="component" value="Unassembled WGS sequence"/>
</dbReference>
<dbReference type="EMBL" id="JAINUG010000051">
    <property type="protein sequence ID" value="KAJ8404836.1"/>
    <property type="molecule type" value="Genomic_DNA"/>
</dbReference>
<organism evidence="1 2">
    <name type="scientific">Aldrovandia affinis</name>
    <dbReference type="NCBI Taxonomy" id="143900"/>
    <lineage>
        <taxon>Eukaryota</taxon>
        <taxon>Metazoa</taxon>
        <taxon>Chordata</taxon>
        <taxon>Craniata</taxon>
        <taxon>Vertebrata</taxon>
        <taxon>Euteleostomi</taxon>
        <taxon>Actinopterygii</taxon>
        <taxon>Neopterygii</taxon>
        <taxon>Teleostei</taxon>
        <taxon>Notacanthiformes</taxon>
        <taxon>Halosauridae</taxon>
        <taxon>Aldrovandia</taxon>
    </lineage>
</organism>
<sequence length="118" mass="12526">MLMASAAASADFCKVEVLGVEHCRDQINIAACWEITMHSLALLSRTAVPCDMDTSGCRAAEAHVYPRTLAMCIGSDNLSWESRPPTGCLKEEGCPAAGLLALSGQKCASVFLRHISGQ</sequence>
<evidence type="ECO:0000313" key="1">
    <source>
        <dbReference type="EMBL" id="KAJ8404836.1"/>
    </source>
</evidence>
<evidence type="ECO:0000313" key="2">
    <source>
        <dbReference type="Proteomes" id="UP001221898"/>
    </source>
</evidence>